<keyword evidence="3" id="KW-1185">Reference proteome</keyword>
<dbReference type="AlphaFoldDB" id="A0A4R9K3Q8"/>
<organism evidence="2 3">
    <name type="scientific">Leptospira sarikeiensis</name>
    <dbReference type="NCBI Taxonomy" id="2484943"/>
    <lineage>
        <taxon>Bacteria</taxon>
        <taxon>Pseudomonadati</taxon>
        <taxon>Spirochaetota</taxon>
        <taxon>Spirochaetia</taxon>
        <taxon>Leptospirales</taxon>
        <taxon>Leptospiraceae</taxon>
        <taxon>Leptospira</taxon>
    </lineage>
</organism>
<evidence type="ECO:0000313" key="3">
    <source>
        <dbReference type="Proteomes" id="UP000297762"/>
    </source>
</evidence>
<dbReference type="RefSeq" id="WP_135649880.1">
    <property type="nucleotide sequence ID" value="NZ_RQGF01000028.1"/>
</dbReference>
<comment type="caution">
    <text evidence="2">The sequence shown here is derived from an EMBL/GenBank/DDBJ whole genome shotgun (WGS) entry which is preliminary data.</text>
</comment>
<dbReference type="OrthoDB" id="343284at2"/>
<feature type="transmembrane region" description="Helical" evidence="1">
    <location>
        <begin position="54"/>
        <end position="72"/>
    </location>
</feature>
<dbReference type="Proteomes" id="UP000297762">
    <property type="component" value="Unassembled WGS sequence"/>
</dbReference>
<dbReference type="EMBL" id="RQGF01000028">
    <property type="protein sequence ID" value="TGL60710.1"/>
    <property type="molecule type" value="Genomic_DNA"/>
</dbReference>
<name>A0A4R9K3Q8_9LEPT</name>
<gene>
    <name evidence="2" type="ORF">EHQ64_12890</name>
</gene>
<protein>
    <submittedName>
        <fullName evidence="2">Uncharacterized protein</fullName>
    </submittedName>
</protein>
<accession>A0A4R9K3Q8</accession>
<keyword evidence="1" id="KW-0472">Membrane</keyword>
<keyword evidence="1" id="KW-1133">Transmembrane helix</keyword>
<keyword evidence="1" id="KW-0812">Transmembrane</keyword>
<sequence>MGKILKDCLPMKDEIEKRKMDPNWSRNLASCVIQRYTEESENSKKVIQFPIRKVLAAAAALLLGLSIGWYSLTSQTNTEDEYYLGISSILEGESYLSSLEE</sequence>
<evidence type="ECO:0000256" key="1">
    <source>
        <dbReference type="SAM" id="Phobius"/>
    </source>
</evidence>
<proteinExistence type="predicted"/>
<evidence type="ECO:0000313" key="2">
    <source>
        <dbReference type="EMBL" id="TGL60710.1"/>
    </source>
</evidence>
<reference evidence="2" key="1">
    <citation type="journal article" date="2019" name="PLoS Negl. Trop. Dis.">
        <title>Revisiting the worldwide diversity of Leptospira species in the environment.</title>
        <authorList>
            <person name="Vincent A.T."/>
            <person name="Schiettekatte O."/>
            <person name="Bourhy P."/>
            <person name="Veyrier F.J."/>
            <person name="Picardeau M."/>
        </authorList>
    </citation>
    <scope>NUCLEOTIDE SEQUENCE [LARGE SCALE GENOMIC DNA]</scope>
    <source>
        <strain evidence="2">201702455</strain>
    </source>
</reference>